<dbReference type="InterPro" id="IPR050324">
    <property type="entry name" value="CDP-alcohol_PTase-I"/>
</dbReference>
<comment type="caution">
    <text evidence="14">The sequence shown here is derived from an EMBL/GenBank/DDBJ whole genome shotgun (WGS) entry which is preliminary data.</text>
</comment>
<dbReference type="RefSeq" id="WP_152580761.1">
    <property type="nucleotide sequence ID" value="NZ_JAKVIV010000002.1"/>
</dbReference>
<evidence type="ECO:0000256" key="4">
    <source>
        <dbReference type="ARBA" id="ARBA00022679"/>
    </source>
</evidence>
<sequence>MQTRDEHKTSLWDGWNSPPNLVTYSRIVLVLIFLWADIAAGPWGAQNLRLRWAAALLFVVAASTDKLDGWMARKYDQVTELGKLMDPIADKLLILATLVVASAFGEVFWWVTILFLIRELGITVMRFFVIDSGGKVIAASRAGKYKTLTECVGLGMLLTPMWSLASGDEVPTWVNVYHGVTQAIIYIALALCLYSGGEYLINTFGGRRSASSAGGDQSA</sequence>
<keyword evidence="3" id="KW-0444">Lipid biosynthesis</keyword>
<feature type="transmembrane region" description="Helical" evidence="13">
    <location>
        <begin position="21"/>
        <end position="40"/>
    </location>
</feature>
<dbReference type="PROSITE" id="PS00379">
    <property type="entry name" value="CDP_ALCOHOL_P_TRANSF"/>
    <property type="match status" value="1"/>
</dbReference>
<dbReference type="PIRSF" id="PIRSF000847">
    <property type="entry name" value="Phos_ph_gly_syn"/>
    <property type="match status" value="1"/>
</dbReference>
<evidence type="ECO:0000256" key="10">
    <source>
        <dbReference type="ARBA" id="ARBA00023264"/>
    </source>
</evidence>
<keyword evidence="15" id="KW-1185">Reference proteome</keyword>
<dbReference type="InterPro" id="IPR000462">
    <property type="entry name" value="CDP-OH_P_trans"/>
</dbReference>
<keyword evidence="10" id="KW-1208">Phospholipid metabolism</keyword>
<dbReference type="GeneID" id="78127206"/>
<evidence type="ECO:0000256" key="9">
    <source>
        <dbReference type="ARBA" id="ARBA00023209"/>
    </source>
</evidence>
<dbReference type="InterPro" id="IPR004570">
    <property type="entry name" value="Phosphatidylglycerol_P_synth"/>
</dbReference>
<evidence type="ECO:0000256" key="13">
    <source>
        <dbReference type="SAM" id="Phobius"/>
    </source>
</evidence>
<dbReference type="OrthoDB" id="9796672at2"/>
<feature type="transmembrane region" description="Helical" evidence="13">
    <location>
        <begin position="183"/>
        <end position="201"/>
    </location>
</feature>
<organism evidence="14 15">
    <name type="scientific">Bifidobacterium tibiigranuli</name>
    <dbReference type="NCBI Taxonomy" id="2172043"/>
    <lineage>
        <taxon>Bacteria</taxon>
        <taxon>Bacillati</taxon>
        <taxon>Actinomycetota</taxon>
        <taxon>Actinomycetes</taxon>
        <taxon>Bifidobacteriales</taxon>
        <taxon>Bifidobacteriaceae</taxon>
        <taxon>Bifidobacterium</taxon>
    </lineage>
</organism>
<dbReference type="PANTHER" id="PTHR14269:SF62">
    <property type="entry name" value="CDP-DIACYLGLYCEROL--GLYCEROL-3-PHOSPHATE 3-PHOSPHATIDYLTRANSFERASE 1, CHLOROPLASTIC"/>
    <property type="match status" value="1"/>
</dbReference>
<dbReference type="EMBL" id="QDAG01000005">
    <property type="protein sequence ID" value="KAE8128407.1"/>
    <property type="molecule type" value="Genomic_DNA"/>
</dbReference>
<dbReference type="UniPathway" id="UPA00085"/>
<evidence type="ECO:0000256" key="5">
    <source>
        <dbReference type="ARBA" id="ARBA00022692"/>
    </source>
</evidence>
<evidence type="ECO:0000256" key="6">
    <source>
        <dbReference type="ARBA" id="ARBA00022989"/>
    </source>
</evidence>
<proteinExistence type="inferred from homology"/>
<dbReference type="Proteomes" id="UP000325415">
    <property type="component" value="Unassembled WGS sequence"/>
</dbReference>
<keyword evidence="5 13" id="KW-0812">Transmembrane</keyword>
<dbReference type="GO" id="GO:0016020">
    <property type="term" value="C:membrane"/>
    <property type="evidence" value="ECO:0007669"/>
    <property type="project" value="UniProtKB-SubCell"/>
</dbReference>
<feature type="transmembrane region" description="Helical" evidence="13">
    <location>
        <begin position="92"/>
        <end position="117"/>
    </location>
</feature>
<dbReference type="InterPro" id="IPR043130">
    <property type="entry name" value="CDP-OH_PTrfase_TM_dom"/>
</dbReference>
<dbReference type="InterPro" id="IPR048254">
    <property type="entry name" value="CDP_ALCOHOL_P_TRANSF_CS"/>
</dbReference>
<dbReference type="GO" id="GO:0008444">
    <property type="term" value="F:CDP-diacylglycerol-glycerol-3-phosphate 3-phosphatidyltransferase activity"/>
    <property type="evidence" value="ECO:0007669"/>
    <property type="project" value="UniProtKB-UniRule"/>
</dbReference>
<dbReference type="Gene3D" id="1.20.120.1760">
    <property type="match status" value="1"/>
</dbReference>
<evidence type="ECO:0000256" key="12">
    <source>
        <dbReference type="RuleBase" id="RU003750"/>
    </source>
</evidence>
<dbReference type="PANTHER" id="PTHR14269">
    <property type="entry name" value="CDP-DIACYLGLYCEROL--GLYCEROL-3-PHOSPHATE 3-PHOSPHATIDYLTRANSFERASE-RELATED"/>
    <property type="match status" value="1"/>
</dbReference>
<evidence type="ECO:0000313" key="14">
    <source>
        <dbReference type="EMBL" id="KAE8128407.1"/>
    </source>
</evidence>
<evidence type="ECO:0000256" key="1">
    <source>
        <dbReference type="ARBA" id="ARBA00004141"/>
    </source>
</evidence>
<keyword evidence="9" id="KW-0594">Phospholipid biosynthesis</keyword>
<reference evidence="14 15" key="1">
    <citation type="submission" date="2018-04" db="EMBL/GenBank/DDBJ databases">
        <authorList>
            <person name="Eckel V.P."/>
            <person name="Vogel R.F."/>
        </authorList>
    </citation>
    <scope>NUCLEOTIDE SEQUENCE [LARGE SCALE GENOMIC DNA]</scope>
    <source>
        <strain evidence="15">TMW 2.1764</strain>
    </source>
</reference>
<gene>
    <name evidence="14" type="primary">pgsA</name>
    <name evidence="14" type="ORF">DDE84_05845</name>
</gene>
<evidence type="ECO:0000256" key="3">
    <source>
        <dbReference type="ARBA" id="ARBA00022516"/>
    </source>
</evidence>
<feature type="transmembrane region" description="Helical" evidence="13">
    <location>
        <begin position="145"/>
        <end position="163"/>
    </location>
</feature>
<keyword evidence="8 13" id="KW-0472">Membrane</keyword>
<evidence type="ECO:0000256" key="2">
    <source>
        <dbReference type="ARBA" id="ARBA00010441"/>
    </source>
</evidence>
<comment type="subcellular location">
    <subcellularLocation>
        <location evidence="1">Membrane</location>
        <topology evidence="1">Multi-pass membrane protein</topology>
    </subcellularLocation>
</comment>
<comment type="similarity">
    <text evidence="2 12">Belongs to the CDP-alcohol phosphatidyltransferase class-I family.</text>
</comment>
<keyword evidence="4 12" id="KW-0808">Transferase</keyword>
<evidence type="ECO:0000256" key="11">
    <source>
        <dbReference type="NCBIfam" id="TIGR00560"/>
    </source>
</evidence>
<name>A0A5N6S3B7_9BIFI</name>
<protein>
    <recommendedName>
        <fullName evidence="11">CDP-diacylglycerol--glycerol-3-phosphate 3-phosphatidyltransferase</fullName>
        <ecNumber evidence="11">2.7.8.5</ecNumber>
    </recommendedName>
</protein>
<evidence type="ECO:0000256" key="7">
    <source>
        <dbReference type="ARBA" id="ARBA00023098"/>
    </source>
</evidence>
<keyword evidence="7" id="KW-0443">Lipid metabolism</keyword>
<accession>A0A5N6S3B7</accession>
<dbReference type="NCBIfam" id="TIGR00560">
    <property type="entry name" value="pgsA"/>
    <property type="match status" value="1"/>
</dbReference>
<keyword evidence="6 13" id="KW-1133">Transmembrane helix</keyword>
<evidence type="ECO:0000256" key="8">
    <source>
        <dbReference type="ARBA" id="ARBA00023136"/>
    </source>
</evidence>
<dbReference type="AlphaFoldDB" id="A0A5N6S3B7"/>
<dbReference type="Pfam" id="PF01066">
    <property type="entry name" value="CDP-OH_P_transf"/>
    <property type="match status" value="1"/>
</dbReference>
<dbReference type="EC" id="2.7.8.5" evidence="11"/>
<dbReference type="GO" id="GO:0046474">
    <property type="term" value="P:glycerophospholipid biosynthetic process"/>
    <property type="evidence" value="ECO:0007669"/>
    <property type="project" value="TreeGrafter"/>
</dbReference>
<evidence type="ECO:0000313" key="15">
    <source>
        <dbReference type="Proteomes" id="UP000325415"/>
    </source>
</evidence>